<dbReference type="GO" id="GO:0003924">
    <property type="term" value="F:GTPase activity"/>
    <property type="evidence" value="ECO:0007669"/>
    <property type="project" value="InterPro"/>
</dbReference>
<dbReference type="InterPro" id="IPR000375">
    <property type="entry name" value="Dynamin_stalk"/>
</dbReference>
<evidence type="ECO:0000259" key="4">
    <source>
        <dbReference type="PROSITE" id="PS51388"/>
    </source>
</evidence>
<evidence type="ECO:0000313" key="7">
    <source>
        <dbReference type="Proteomes" id="UP000305948"/>
    </source>
</evidence>
<evidence type="ECO:0000256" key="1">
    <source>
        <dbReference type="ARBA" id="ARBA00022741"/>
    </source>
</evidence>
<dbReference type="OrthoDB" id="5061070at2759"/>
<gene>
    <name evidence="6" type="ORF">OE88DRAFT_1712740</name>
</gene>
<dbReference type="Pfam" id="PF00350">
    <property type="entry name" value="Dynamin_N"/>
    <property type="match status" value="1"/>
</dbReference>
<feature type="domain" description="GED" evidence="4">
    <location>
        <begin position="695"/>
        <end position="786"/>
    </location>
</feature>
<dbReference type="Pfam" id="PF02212">
    <property type="entry name" value="GED"/>
    <property type="match status" value="1"/>
</dbReference>
<sequence length="786" mass="88455">MLQIPNSDDTTPEVRSPVSESRGTPTSGGVGLSDATLSGTRRRLLDLINRLHTTGVQKDIDLPVIAVVGSQSVGKSSLIESISGITLPRSSGTCTRCPTECKLTESKEPWQCKVSLRFETDEYGQTLGQARNVPFGDTIRDKVDLEERIRRAQRAVLNPGITSRNFLDDDDSAESSAGQLAFTTNSICLHISGPNVDDLSFVDLPGLIATVGQGGDPRDIQLVEELVNKYIKKPSCIILLTVTCEVDFETQGAYRLAMEADRERKRIIGVLTKPDRIPADEENNWLRYIRNEREPLDNGWFCVKLPNSKALSSGISWEQARSDEDQFFSYTPPWSALDAVEQKHLRTRNLIERLSQLLSEFIQKRLPEIQDELQNLLRKTEDALRGLPPPPSADPVGEVLNMVGDFMRQLSLEIKGTPDEHGLLQQIRPEHDMFKKAIRGTAPVFRAYEKKKSSSAPRAIAPDFMVNEDGYVVEEDESRAMYIDEVMDRAQKAVSRELPDKYPFEVTLLFIKEFTQTWRDPAMALFVKVYDRFVAHTREIVQKKFPAVRYAQGGLQQRILVIVADIVKQLGDRTKDRIAWLLELEEDPFTLNAHYYQDYKDKFLAHYKKSRHDNGGGKSFLSNLDIMESRREMTEPLPSMQDESDGLDWGMRESLSETSSDNVTEVLALLTKLGCPGLKAGDLARLLPSDSYAPAIEIMAETRAYFQVAYKRVTDNIPLAIDRELIRGLEKELQQALYKGLGISGSDSARICRELTQEPASISSRREELVKKKERLESAKAELLGV</sequence>
<accession>A0A5C3N3V5</accession>
<evidence type="ECO:0000259" key="5">
    <source>
        <dbReference type="PROSITE" id="PS51718"/>
    </source>
</evidence>
<keyword evidence="7" id="KW-1185">Reference proteome</keyword>
<dbReference type="GO" id="GO:0005525">
    <property type="term" value="F:GTP binding"/>
    <property type="evidence" value="ECO:0007669"/>
    <property type="project" value="InterPro"/>
</dbReference>
<keyword evidence="1" id="KW-0547">Nucleotide-binding</keyword>
<dbReference type="InterPro" id="IPR001401">
    <property type="entry name" value="Dynamin_GTPase"/>
</dbReference>
<protein>
    <recommendedName>
        <fullName evidence="8">P-loop containing nucleoside triphosphate hydrolase protein</fullName>
    </recommendedName>
</protein>
<dbReference type="STRING" id="5364.A0A5C3N3V5"/>
<evidence type="ECO:0008006" key="8">
    <source>
        <dbReference type="Google" id="ProtNLM"/>
    </source>
</evidence>
<dbReference type="InterPro" id="IPR027417">
    <property type="entry name" value="P-loop_NTPase"/>
</dbReference>
<organism evidence="6 7">
    <name type="scientific">Heliocybe sulcata</name>
    <dbReference type="NCBI Taxonomy" id="5364"/>
    <lineage>
        <taxon>Eukaryota</taxon>
        <taxon>Fungi</taxon>
        <taxon>Dikarya</taxon>
        <taxon>Basidiomycota</taxon>
        <taxon>Agaricomycotina</taxon>
        <taxon>Agaricomycetes</taxon>
        <taxon>Gloeophyllales</taxon>
        <taxon>Gloeophyllaceae</taxon>
        <taxon>Heliocybe</taxon>
    </lineage>
</organism>
<dbReference type="SMART" id="SM00053">
    <property type="entry name" value="DYNc"/>
    <property type="match status" value="1"/>
</dbReference>
<dbReference type="GO" id="GO:0016020">
    <property type="term" value="C:membrane"/>
    <property type="evidence" value="ECO:0007669"/>
    <property type="project" value="TreeGrafter"/>
</dbReference>
<dbReference type="AlphaFoldDB" id="A0A5C3N3V5"/>
<dbReference type="PROSITE" id="PS51718">
    <property type="entry name" value="G_DYNAMIN_2"/>
    <property type="match status" value="1"/>
</dbReference>
<reference evidence="6 7" key="1">
    <citation type="journal article" date="2019" name="Nat. Ecol. Evol.">
        <title>Megaphylogeny resolves global patterns of mushroom evolution.</title>
        <authorList>
            <person name="Varga T."/>
            <person name="Krizsan K."/>
            <person name="Foldi C."/>
            <person name="Dima B."/>
            <person name="Sanchez-Garcia M."/>
            <person name="Sanchez-Ramirez S."/>
            <person name="Szollosi G.J."/>
            <person name="Szarkandi J.G."/>
            <person name="Papp V."/>
            <person name="Albert L."/>
            <person name="Andreopoulos W."/>
            <person name="Angelini C."/>
            <person name="Antonin V."/>
            <person name="Barry K.W."/>
            <person name="Bougher N.L."/>
            <person name="Buchanan P."/>
            <person name="Buyck B."/>
            <person name="Bense V."/>
            <person name="Catcheside P."/>
            <person name="Chovatia M."/>
            <person name="Cooper J."/>
            <person name="Damon W."/>
            <person name="Desjardin D."/>
            <person name="Finy P."/>
            <person name="Geml J."/>
            <person name="Haridas S."/>
            <person name="Hughes K."/>
            <person name="Justo A."/>
            <person name="Karasinski D."/>
            <person name="Kautmanova I."/>
            <person name="Kiss B."/>
            <person name="Kocsube S."/>
            <person name="Kotiranta H."/>
            <person name="LaButti K.M."/>
            <person name="Lechner B.E."/>
            <person name="Liimatainen K."/>
            <person name="Lipzen A."/>
            <person name="Lukacs Z."/>
            <person name="Mihaltcheva S."/>
            <person name="Morgado L.N."/>
            <person name="Niskanen T."/>
            <person name="Noordeloos M.E."/>
            <person name="Ohm R.A."/>
            <person name="Ortiz-Santana B."/>
            <person name="Ovrebo C."/>
            <person name="Racz N."/>
            <person name="Riley R."/>
            <person name="Savchenko A."/>
            <person name="Shiryaev A."/>
            <person name="Soop K."/>
            <person name="Spirin V."/>
            <person name="Szebenyi C."/>
            <person name="Tomsovsky M."/>
            <person name="Tulloss R.E."/>
            <person name="Uehling J."/>
            <person name="Grigoriev I.V."/>
            <person name="Vagvolgyi C."/>
            <person name="Papp T."/>
            <person name="Martin F.M."/>
            <person name="Miettinen O."/>
            <person name="Hibbett D.S."/>
            <person name="Nagy L.G."/>
        </authorList>
    </citation>
    <scope>NUCLEOTIDE SEQUENCE [LARGE SCALE GENOMIC DNA]</scope>
    <source>
        <strain evidence="6 7">OMC1185</strain>
    </source>
</reference>
<dbReference type="PRINTS" id="PR00195">
    <property type="entry name" value="DYNAMIN"/>
</dbReference>
<evidence type="ECO:0000313" key="6">
    <source>
        <dbReference type="EMBL" id="TFK50788.1"/>
    </source>
</evidence>
<dbReference type="InterPro" id="IPR045063">
    <property type="entry name" value="Dynamin_N"/>
</dbReference>
<dbReference type="InterPro" id="IPR003130">
    <property type="entry name" value="GED"/>
</dbReference>
<feature type="region of interest" description="Disordered" evidence="3">
    <location>
        <begin position="1"/>
        <end position="35"/>
    </location>
</feature>
<evidence type="ECO:0000256" key="3">
    <source>
        <dbReference type="SAM" id="MobiDB-lite"/>
    </source>
</evidence>
<dbReference type="GO" id="GO:0008017">
    <property type="term" value="F:microtubule binding"/>
    <property type="evidence" value="ECO:0007669"/>
    <property type="project" value="TreeGrafter"/>
</dbReference>
<feature type="domain" description="Dynamin-type G" evidence="5">
    <location>
        <begin position="59"/>
        <end position="367"/>
    </location>
</feature>
<dbReference type="GO" id="GO:0005874">
    <property type="term" value="C:microtubule"/>
    <property type="evidence" value="ECO:0007669"/>
    <property type="project" value="TreeGrafter"/>
</dbReference>
<dbReference type="SMART" id="SM00302">
    <property type="entry name" value="GED"/>
    <property type="match status" value="1"/>
</dbReference>
<dbReference type="InterPro" id="IPR022812">
    <property type="entry name" value="Dynamin"/>
</dbReference>
<dbReference type="InterPro" id="IPR020850">
    <property type="entry name" value="GED_dom"/>
</dbReference>
<dbReference type="Gene3D" id="3.40.50.300">
    <property type="entry name" value="P-loop containing nucleotide triphosphate hydrolases"/>
    <property type="match status" value="1"/>
</dbReference>
<dbReference type="PANTHER" id="PTHR11566">
    <property type="entry name" value="DYNAMIN"/>
    <property type="match status" value="1"/>
</dbReference>
<dbReference type="CDD" id="cd08771">
    <property type="entry name" value="DLP_1"/>
    <property type="match status" value="1"/>
</dbReference>
<dbReference type="Gene3D" id="1.20.120.1240">
    <property type="entry name" value="Dynamin, middle domain"/>
    <property type="match status" value="1"/>
</dbReference>
<dbReference type="Pfam" id="PF01031">
    <property type="entry name" value="Dynamin_M"/>
    <property type="match status" value="1"/>
</dbReference>
<keyword evidence="2" id="KW-0342">GTP-binding</keyword>
<dbReference type="SUPFAM" id="SSF52540">
    <property type="entry name" value="P-loop containing nucleoside triphosphate hydrolases"/>
    <property type="match status" value="1"/>
</dbReference>
<dbReference type="InterPro" id="IPR030381">
    <property type="entry name" value="G_DYNAMIN_dom"/>
</dbReference>
<dbReference type="PROSITE" id="PS51388">
    <property type="entry name" value="GED"/>
    <property type="match status" value="1"/>
</dbReference>
<dbReference type="EMBL" id="ML213512">
    <property type="protein sequence ID" value="TFK50788.1"/>
    <property type="molecule type" value="Genomic_DNA"/>
</dbReference>
<dbReference type="Proteomes" id="UP000305948">
    <property type="component" value="Unassembled WGS sequence"/>
</dbReference>
<dbReference type="GO" id="GO:0005737">
    <property type="term" value="C:cytoplasm"/>
    <property type="evidence" value="ECO:0007669"/>
    <property type="project" value="TreeGrafter"/>
</dbReference>
<evidence type="ECO:0000256" key="2">
    <source>
        <dbReference type="ARBA" id="ARBA00023134"/>
    </source>
</evidence>
<proteinExistence type="predicted"/>
<name>A0A5C3N3V5_9AGAM</name>